<keyword evidence="3 4" id="KW-0687">Ribonucleoprotein</keyword>
<dbReference type="InterPro" id="IPR005822">
    <property type="entry name" value="Ribosomal_uL13"/>
</dbReference>
<evidence type="ECO:0000313" key="6">
    <source>
        <dbReference type="Proteomes" id="UP000229371"/>
    </source>
</evidence>
<dbReference type="Gene3D" id="3.90.1180.10">
    <property type="entry name" value="Ribosomal protein L13"/>
    <property type="match status" value="1"/>
</dbReference>
<name>A0A2M7RP58_9BACT</name>
<dbReference type="PANTHER" id="PTHR11545:SF2">
    <property type="entry name" value="LARGE RIBOSOMAL SUBUNIT PROTEIN UL13M"/>
    <property type="match status" value="1"/>
</dbReference>
<comment type="function">
    <text evidence="4">This protein is one of the early assembly proteins of the 50S ribosomal subunit, although it is not seen to bind rRNA by itself. It is important during the early stages of 50S assembly.</text>
</comment>
<dbReference type="GO" id="GO:0006412">
    <property type="term" value="P:translation"/>
    <property type="evidence" value="ECO:0007669"/>
    <property type="project" value="UniProtKB-UniRule"/>
</dbReference>
<dbReference type="PIRSF" id="PIRSF002181">
    <property type="entry name" value="Ribosomal_L13"/>
    <property type="match status" value="1"/>
</dbReference>
<proteinExistence type="inferred from homology"/>
<accession>A0A2M7RP58</accession>
<keyword evidence="2 4" id="KW-0689">Ribosomal protein</keyword>
<evidence type="ECO:0000256" key="3">
    <source>
        <dbReference type="ARBA" id="ARBA00023274"/>
    </source>
</evidence>
<dbReference type="SUPFAM" id="SSF52161">
    <property type="entry name" value="Ribosomal protein L13"/>
    <property type="match status" value="1"/>
</dbReference>
<dbReference type="EMBL" id="PFMI01000032">
    <property type="protein sequence ID" value="PIZ00896.1"/>
    <property type="molecule type" value="Genomic_DNA"/>
</dbReference>
<evidence type="ECO:0000256" key="1">
    <source>
        <dbReference type="ARBA" id="ARBA00006227"/>
    </source>
</evidence>
<comment type="caution">
    <text evidence="5">The sequence shown here is derived from an EMBL/GenBank/DDBJ whole genome shotgun (WGS) entry which is preliminary data.</text>
</comment>
<dbReference type="Pfam" id="PF00572">
    <property type="entry name" value="Ribosomal_L13"/>
    <property type="match status" value="1"/>
</dbReference>
<dbReference type="GO" id="GO:0017148">
    <property type="term" value="P:negative regulation of translation"/>
    <property type="evidence" value="ECO:0007669"/>
    <property type="project" value="TreeGrafter"/>
</dbReference>
<sequence>MENKTHTIDAANRVLGRLATEVAILLRGKNKPDFAPYKDEGDFVVIKNIEKIKITGKKLEQKIYYRHSGYPGGLKKIPMSKLFEENPGKVFIKAVMGMLPKNKLRVKQIKKLKYV</sequence>
<dbReference type="NCBIfam" id="TIGR01066">
    <property type="entry name" value="rplM_bact"/>
    <property type="match status" value="1"/>
</dbReference>
<comment type="similarity">
    <text evidence="1 4">Belongs to the universal ribosomal protein uL13 family.</text>
</comment>
<gene>
    <name evidence="4" type="primary">rplM</name>
    <name evidence="5" type="ORF">COY61_01270</name>
</gene>
<dbReference type="InterPro" id="IPR036899">
    <property type="entry name" value="Ribosomal_uL13_sf"/>
</dbReference>
<comment type="subunit">
    <text evidence="4">Part of the 50S ribosomal subunit.</text>
</comment>
<dbReference type="InterPro" id="IPR005823">
    <property type="entry name" value="Ribosomal_uL13_bac-type"/>
</dbReference>
<dbReference type="HAMAP" id="MF_01366">
    <property type="entry name" value="Ribosomal_uL13"/>
    <property type="match status" value="1"/>
</dbReference>
<dbReference type="Proteomes" id="UP000229371">
    <property type="component" value="Unassembled WGS sequence"/>
</dbReference>
<reference evidence="6" key="1">
    <citation type="submission" date="2017-09" db="EMBL/GenBank/DDBJ databases">
        <title>Depth-based differentiation of microbial function through sediment-hosted aquifers and enrichment of novel symbionts in the deep terrestrial subsurface.</title>
        <authorList>
            <person name="Probst A.J."/>
            <person name="Ladd B."/>
            <person name="Jarett J.K."/>
            <person name="Geller-Mcgrath D.E."/>
            <person name="Sieber C.M.K."/>
            <person name="Emerson J.B."/>
            <person name="Anantharaman K."/>
            <person name="Thomas B.C."/>
            <person name="Malmstrom R."/>
            <person name="Stieglmeier M."/>
            <person name="Klingl A."/>
            <person name="Woyke T."/>
            <person name="Ryan C.M."/>
            <person name="Banfield J.F."/>
        </authorList>
    </citation>
    <scope>NUCLEOTIDE SEQUENCE [LARGE SCALE GENOMIC DNA]</scope>
</reference>
<dbReference type="GO" id="GO:0003729">
    <property type="term" value="F:mRNA binding"/>
    <property type="evidence" value="ECO:0007669"/>
    <property type="project" value="TreeGrafter"/>
</dbReference>
<dbReference type="GO" id="GO:0022625">
    <property type="term" value="C:cytosolic large ribosomal subunit"/>
    <property type="evidence" value="ECO:0007669"/>
    <property type="project" value="TreeGrafter"/>
</dbReference>
<organism evidence="5 6">
    <name type="scientific">bacterium (Candidatus Gribaldobacteria) CG_4_10_14_0_8_um_filter_33_9</name>
    <dbReference type="NCBI Taxonomy" id="2014266"/>
    <lineage>
        <taxon>Bacteria</taxon>
        <taxon>Candidatus Gribaldobacteria</taxon>
    </lineage>
</organism>
<dbReference type="PANTHER" id="PTHR11545">
    <property type="entry name" value="RIBOSOMAL PROTEIN L13"/>
    <property type="match status" value="1"/>
</dbReference>
<evidence type="ECO:0000256" key="4">
    <source>
        <dbReference type="HAMAP-Rule" id="MF_01366"/>
    </source>
</evidence>
<protein>
    <recommendedName>
        <fullName evidence="4">Large ribosomal subunit protein uL13</fullName>
    </recommendedName>
</protein>
<dbReference type="GO" id="GO:0003735">
    <property type="term" value="F:structural constituent of ribosome"/>
    <property type="evidence" value="ECO:0007669"/>
    <property type="project" value="InterPro"/>
</dbReference>
<evidence type="ECO:0000256" key="2">
    <source>
        <dbReference type="ARBA" id="ARBA00022980"/>
    </source>
</evidence>
<dbReference type="AlphaFoldDB" id="A0A2M7RP58"/>
<dbReference type="CDD" id="cd00392">
    <property type="entry name" value="Ribosomal_L13"/>
    <property type="match status" value="1"/>
</dbReference>
<evidence type="ECO:0000313" key="5">
    <source>
        <dbReference type="EMBL" id="PIZ00896.1"/>
    </source>
</evidence>